<proteinExistence type="predicted"/>
<name>A0A0G4F8R9_9ALVE</name>
<dbReference type="Gene3D" id="3.80.10.10">
    <property type="entry name" value="Ribonuclease Inhibitor"/>
    <property type="match status" value="1"/>
</dbReference>
<gene>
    <name evidence="2" type="ORF">Cvel_2960</name>
</gene>
<accession>A0A0G4F8R9</accession>
<dbReference type="SUPFAM" id="SSF52047">
    <property type="entry name" value="RNI-like"/>
    <property type="match status" value="1"/>
</dbReference>
<dbReference type="EMBL" id="CDMZ01000198">
    <property type="protein sequence ID" value="CEM08961.1"/>
    <property type="molecule type" value="Genomic_DNA"/>
</dbReference>
<keyword evidence="1" id="KW-0732">Signal</keyword>
<reference evidence="2" key="1">
    <citation type="submission" date="2014-11" db="EMBL/GenBank/DDBJ databases">
        <authorList>
            <person name="Otto D Thomas"/>
            <person name="Naeem Raeece"/>
        </authorList>
    </citation>
    <scope>NUCLEOTIDE SEQUENCE</scope>
</reference>
<evidence type="ECO:0000313" key="2">
    <source>
        <dbReference type="EMBL" id="CEM08961.1"/>
    </source>
</evidence>
<dbReference type="PhylomeDB" id="A0A0G4F8R9"/>
<dbReference type="InterPro" id="IPR032675">
    <property type="entry name" value="LRR_dom_sf"/>
</dbReference>
<sequence>MWSCLAFLLLILSSPQMNKESCLEPPQGIDLSGTRALSPEKICLLLNSLPTSGKEMKLGSVAVKGRALPLLCRFLERVQAARAERVQEAPRLKSFTFAGGLIGPEEASQVLLLLLPSLETLCLKGNRLGPDGIGAVAEGVREGKASSLCVLDLEETGLEKEGTRILCSAIKGKSLKVETLNLSRNRIGQMEEMKQLCSVLCVNSLPSLCALLLRRCGLTDMAVKPLTEAMGRGGLRSLEMLDLGAGYSFQGGFFGDLGEALRVDAVPRLRELNLEGARTDWDPSASREAVNSFFGALRATKCPPNLCVQGLRFFASDPIEWVTFGADKLGSSIRTLDLSLYREQVTRFLEGMKNGGEN</sequence>
<organism evidence="2">
    <name type="scientific">Chromera velia CCMP2878</name>
    <dbReference type="NCBI Taxonomy" id="1169474"/>
    <lineage>
        <taxon>Eukaryota</taxon>
        <taxon>Sar</taxon>
        <taxon>Alveolata</taxon>
        <taxon>Colpodellida</taxon>
        <taxon>Chromeraceae</taxon>
        <taxon>Chromera</taxon>
    </lineage>
</organism>
<evidence type="ECO:0000256" key="1">
    <source>
        <dbReference type="SAM" id="SignalP"/>
    </source>
</evidence>
<dbReference type="AlphaFoldDB" id="A0A0G4F8R9"/>
<dbReference type="SMART" id="SM00368">
    <property type="entry name" value="LRR_RI"/>
    <property type="match status" value="4"/>
</dbReference>
<feature type="chain" id="PRO_5005188449" evidence="1">
    <location>
        <begin position="20"/>
        <end position="358"/>
    </location>
</feature>
<protein>
    <submittedName>
        <fullName evidence="2">Uncharacterized protein</fullName>
    </submittedName>
</protein>
<dbReference type="VEuPathDB" id="CryptoDB:Cvel_2960"/>
<feature type="signal peptide" evidence="1">
    <location>
        <begin position="1"/>
        <end position="19"/>
    </location>
</feature>